<comment type="caution">
    <text evidence="2">The sequence shown here is derived from an EMBL/GenBank/DDBJ whole genome shotgun (WGS) entry which is preliminary data.</text>
</comment>
<name>A0ABP3A8F6_MYCUL</name>
<feature type="region of interest" description="Disordered" evidence="1">
    <location>
        <begin position="34"/>
        <end position="60"/>
    </location>
</feature>
<proteinExistence type="predicted"/>
<dbReference type="Proteomes" id="UP000020681">
    <property type="component" value="Unassembled WGS sequence"/>
</dbReference>
<evidence type="ECO:0000313" key="3">
    <source>
        <dbReference type="Proteomes" id="UP000020681"/>
    </source>
</evidence>
<evidence type="ECO:0000313" key="2">
    <source>
        <dbReference type="EMBL" id="EUA87159.1"/>
    </source>
</evidence>
<accession>A0ABP3A8F6</accession>
<sequence length="219" mass="23099">MNVRKRWPLDLILVFLVWFDRGVAVNASPAMQSAWRGNEHPMPTQPSTPRSGASPQSDLSAMRSWLPKRSAMTGLLAVLIGTAAPSALSWATPPRTPATPGPAASCSYRLDPPRRTTLASGVAAVTSSIVATSCSGDAQPVRVTACIRADGVGTQCHAEAGWTAAELNFRPWRAGLSYIATGNGCALVGNPPVQVCTQLGRSRLGCEPARPAGWRRSRG</sequence>
<gene>
    <name evidence="2" type="ORF">I551_6345</name>
</gene>
<dbReference type="EMBL" id="JAOL01000165">
    <property type="protein sequence ID" value="EUA87159.1"/>
    <property type="molecule type" value="Genomic_DNA"/>
</dbReference>
<reference evidence="2 3" key="1">
    <citation type="submission" date="2014-01" db="EMBL/GenBank/DDBJ databases">
        <authorList>
            <person name="Dobos K."/>
            <person name="Lenaerts A."/>
            <person name="Ordway D."/>
            <person name="DeGroote M.A."/>
            <person name="Parker T."/>
            <person name="Sizemore C."/>
            <person name="Tallon L.J."/>
            <person name="Sadzewicz L.K."/>
            <person name="Sengamalay N."/>
            <person name="Fraser C.M."/>
            <person name="Hine E."/>
            <person name="Shefchek K.A."/>
            <person name="Das S.P."/>
            <person name="Tettelin H."/>
        </authorList>
    </citation>
    <scope>NUCLEOTIDE SEQUENCE [LARGE SCALE GENOMIC DNA]</scope>
    <source>
        <strain evidence="2 3">Harvey</strain>
    </source>
</reference>
<protein>
    <submittedName>
        <fullName evidence="2">Uncharacterized protein</fullName>
    </submittedName>
</protein>
<feature type="compositionally biased region" description="Polar residues" evidence="1">
    <location>
        <begin position="45"/>
        <end position="59"/>
    </location>
</feature>
<organism evidence="2 3">
    <name type="scientific">Mycobacterium ulcerans str. Harvey</name>
    <dbReference type="NCBI Taxonomy" id="1299332"/>
    <lineage>
        <taxon>Bacteria</taxon>
        <taxon>Bacillati</taxon>
        <taxon>Actinomycetota</taxon>
        <taxon>Actinomycetes</taxon>
        <taxon>Mycobacteriales</taxon>
        <taxon>Mycobacteriaceae</taxon>
        <taxon>Mycobacterium</taxon>
        <taxon>Mycobacterium ulcerans group</taxon>
    </lineage>
</organism>
<evidence type="ECO:0000256" key="1">
    <source>
        <dbReference type="SAM" id="MobiDB-lite"/>
    </source>
</evidence>
<keyword evidence="3" id="KW-1185">Reference proteome</keyword>